<dbReference type="EMBL" id="BFBB01000002">
    <property type="protein sequence ID" value="GBF48648.1"/>
    <property type="molecule type" value="Genomic_DNA"/>
</dbReference>
<name>A0A2P2DVI4_9LEPT</name>
<gene>
    <name evidence="1" type="ORF">LPTSP4_01480</name>
</gene>
<organism evidence="1 2">
    <name type="scientific">Leptospira ryugenii</name>
    <dbReference type="NCBI Taxonomy" id="1917863"/>
    <lineage>
        <taxon>Bacteria</taxon>
        <taxon>Pseudomonadati</taxon>
        <taxon>Spirochaetota</taxon>
        <taxon>Spirochaetia</taxon>
        <taxon>Leptospirales</taxon>
        <taxon>Leptospiraceae</taxon>
        <taxon>Leptospira</taxon>
    </lineage>
</organism>
<evidence type="ECO:0008006" key="3">
    <source>
        <dbReference type="Google" id="ProtNLM"/>
    </source>
</evidence>
<evidence type="ECO:0000313" key="2">
    <source>
        <dbReference type="Proteomes" id="UP000245133"/>
    </source>
</evidence>
<accession>A0A2P2DVI4</accession>
<dbReference type="OrthoDB" id="330101at2"/>
<dbReference type="Pfam" id="PF12487">
    <property type="entry name" value="DUF3703"/>
    <property type="match status" value="1"/>
</dbReference>
<dbReference type="Proteomes" id="UP000245133">
    <property type="component" value="Unassembled WGS sequence"/>
</dbReference>
<evidence type="ECO:0000313" key="1">
    <source>
        <dbReference type="EMBL" id="GBF48648.1"/>
    </source>
</evidence>
<sequence>MNFKMPANFKKAYFAELDKYKTALNENRKEDAWLYLERAHIIGQYHPVPHTGIHFRMLVYALKNWETKEIVGQVLRLLVGWFGSLMNRVPIGNTGSANMPILARKAIPEDLLGLLANADTSRTGLAGLK</sequence>
<comment type="caution">
    <text evidence="1">The sequence shown here is derived from an EMBL/GenBank/DDBJ whole genome shotgun (WGS) entry which is preliminary data.</text>
</comment>
<reference evidence="1 2" key="1">
    <citation type="submission" date="2018-02" db="EMBL/GenBank/DDBJ databases">
        <title>Novel Leptospira species isolated from soil and water in Japan.</title>
        <authorList>
            <person name="Nakao R."/>
            <person name="Masuzawa T."/>
        </authorList>
    </citation>
    <scope>NUCLEOTIDE SEQUENCE [LARGE SCALE GENOMIC DNA]</scope>
    <source>
        <strain evidence="1 2">YH101</strain>
    </source>
</reference>
<keyword evidence="2" id="KW-1185">Reference proteome</keyword>
<dbReference type="RefSeq" id="WP_108972703.1">
    <property type="nucleotide sequence ID" value="NZ_BFBB01000002.1"/>
</dbReference>
<dbReference type="InterPro" id="IPR022172">
    <property type="entry name" value="DUF3703"/>
</dbReference>
<proteinExistence type="predicted"/>
<protein>
    <recommendedName>
        <fullName evidence="3">DUF3703 domain-containing protein</fullName>
    </recommendedName>
</protein>
<dbReference type="AlphaFoldDB" id="A0A2P2DVI4"/>